<protein>
    <submittedName>
        <fullName evidence="1">Uncharacterized protein</fullName>
    </submittedName>
</protein>
<name>A0A4Y9YQH7_9AGAM</name>
<dbReference type="STRING" id="205917.A0A4Y9YQH7"/>
<comment type="caution">
    <text evidence="1">The sequence shown here is derived from an EMBL/GenBank/DDBJ whole genome shotgun (WGS) entry which is preliminary data.</text>
</comment>
<proteinExistence type="predicted"/>
<dbReference type="PANTHER" id="PTHR15955">
    <property type="entry name" value="RWD DOMAIN CONTAINING PROTEIN 2"/>
    <property type="match status" value="1"/>
</dbReference>
<dbReference type="AlphaFoldDB" id="A0A4Y9YQH7"/>
<dbReference type="InterPro" id="IPR017359">
    <property type="entry name" value="Phi-like"/>
</dbReference>
<accession>A0A4Y9YQH7</accession>
<dbReference type="Gene3D" id="3.10.110.10">
    <property type="entry name" value="Ubiquitin Conjugating Enzyme"/>
    <property type="match status" value="1"/>
</dbReference>
<keyword evidence="2" id="KW-1185">Reference proteome</keyword>
<gene>
    <name evidence="1" type="ORF">EVG20_g5878</name>
</gene>
<dbReference type="InterPro" id="IPR016135">
    <property type="entry name" value="UBQ-conjugating_enzyme/RWD"/>
</dbReference>
<dbReference type="EMBL" id="SEOQ01000366">
    <property type="protein sequence ID" value="TFY64625.1"/>
    <property type="molecule type" value="Genomic_DNA"/>
</dbReference>
<evidence type="ECO:0000313" key="2">
    <source>
        <dbReference type="Proteomes" id="UP000298327"/>
    </source>
</evidence>
<dbReference type="InterPro" id="IPR059181">
    <property type="entry name" value="RWDD2A-B_C"/>
</dbReference>
<organism evidence="1 2">
    <name type="scientific">Dentipellis fragilis</name>
    <dbReference type="NCBI Taxonomy" id="205917"/>
    <lineage>
        <taxon>Eukaryota</taxon>
        <taxon>Fungi</taxon>
        <taxon>Dikarya</taxon>
        <taxon>Basidiomycota</taxon>
        <taxon>Agaricomycotina</taxon>
        <taxon>Agaricomycetes</taxon>
        <taxon>Russulales</taxon>
        <taxon>Hericiaceae</taxon>
        <taxon>Dentipellis</taxon>
    </lineage>
</organism>
<dbReference type="Proteomes" id="UP000298327">
    <property type="component" value="Unassembled WGS sequence"/>
</dbReference>
<dbReference type="OrthoDB" id="432412at2759"/>
<evidence type="ECO:0000313" key="1">
    <source>
        <dbReference type="EMBL" id="TFY64625.1"/>
    </source>
</evidence>
<sequence length="445" mass="48792">MKAHPPSIELHWQAAGSSSPALRRNSIGDTLEIRAFQLAAVPSCPLQRVWMFYEVCERIWEAGTSSPAGEIVVCACGKRQEEAAKHANAVKAWTGFVLFPHLVKAHTPAELSWTHLLSNCKRHLHMPAPVRRGSQVIVYYNMDAETLAHQLEELQLLKCSLLPGELLTFLEDAKLWSQALEPDADAAEAISALQQHLTQKASTSGASSTHPSNTSSPVSSAVCFRIGLENTQRVYFEVALPRSYPAHSASIAVRGDTLGRADQLRWQATLAAAREEVTAGGTEYPIFQLISDHLLPLLHAELHAAADSPAPGGVPANSSRTPVRYHALLTSHHLVSPTKRRNMQAWVGALSLTGFAKVGHPGVIYCEGEHDNVEEFVANVKAMQWLALRVRFVEPLPGDTCDAQPERRWMEFEKVGDVVEEMRRLGRESYVVEMGIGSAGNTTSK</sequence>
<dbReference type="PANTHER" id="PTHR15955:SF8">
    <property type="entry name" value="RWD DOMAIN-CONTAINING PROTEIN 2B-RELATED"/>
    <property type="match status" value="1"/>
</dbReference>
<dbReference type="CDD" id="cd24163">
    <property type="entry name" value="RWDD2_C"/>
    <property type="match status" value="1"/>
</dbReference>
<reference evidence="1 2" key="1">
    <citation type="submission" date="2019-02" db="EMBL/GenBank/DDBJ databases">
        <title>Genome sequencing of the rare red list fungi Dentipellis fragilis.</title>
        <authorList>
            <person name="Buettner E."/>
            <person name="Kellner H."/>
        </authorList>
    </citation>
    <scope>NUCLEOTIDE SEQUENCE [LARGE SCALE GENOMIC DNA]</scope>
    <source>
        <strain evidence="1 2">DSM 105465</strain>
    </source>
</reference>